<organism evidence="1 2">
    <name type="scientific">Stylosanthes scabra</name>
    <dbReference type="NCBI Taxonomy" id="79078"/>
    <lineage>
        <taxon>Eukaryota</taxon>
        <taxon>Viridiplantae</taxon>
        <taxon>Streptophyta</taxon>
        <taxon>Embryophyta</taxon>
        <taxon>Tracheophyta</taxon>
        <taxon>Spermatophyta</taxon>
        <taxon>Magnoliopsida</taxon>
        <taxon>eudicotyledons</taxon>
        <taxon>Gunneridae</taxon>
        <taxon>Pentapetalae</taxon>
        <taxon>rosids</taxon>
        <taxon>fabids</taxon>
        <taxon>Fabales</taxon>
        <taxon>Fabaceae</taxon>
        <taxon>Papilionoideae</taxon>
        <taxon>50 kb inversion clade</taxon>
        <taxon>dalbergioids sensu lato</taxon>
        <taxon>Dalbergieae</taxon>
        <taxon>Pterocarpus clade</taxon>
        <taxon>Stylosanthes</taxon>
    </lineage>
</organism>
<keyword evidence="2" id="KW-1185">Reference proteome</keyword>
<proteinExistence type="predicted"/>
<protein>
    <submittedName>
        <fullName evidence="1">Uncharacterized protein</fullName>
    </submittedName>
</protein>
<sequence>MAHNNNYDVTVDEAATEDHLPALSAGLRLNNQPRCYPYGRRSWADRPDIVMRALNIASRHTTEIEYVPDRDLSKVALTRSHQATLRELCCNLRIPPPGYSTDELLARDDGVAALAWMMLRAYNVVNYDLNNEILEEAQVGTKNSIPRTLAGIGSS</sequence>
<gene>
    <name evidence="1" type="ORF">PIB30_000486</name>
</gene>
<dbReference type="Proteomes" id="UP001341840">
    <property type="component" value="Unassembled WGS sequence"/>
</dbReference>
<accession>A0ABU6W1Z3</accession>
<evidence type="ECO:0000313" key="1">
    <source>
        <dbReference type="EMBL" id="MED6179369.1"/>
    </source>
</evidence>
<reference evidence="1 2" key="1">
    <citation type="journal article" date="2023" name="Plants (Basel)">
        <title>Bridging the Gap: Combining Genomics and Transcriptomics Approaches to Understand Stylosanthes scabra, an Orphan Legume from the Brazilian Caatinga.</title>
        <authorList>
            <person name="Ferreira-Neto J.R.C."/>
            <person name="da Silva M.D."/>
            <person name="Binneck E."/>
            <person name="de Melo N.F."/>
            <person name="da Silva R.H."/>
            <person name="de Melo A.L.T.M."/>
            <person name="Pandolfi V."/>
            <person name="Bustamante F.O."/>
            <person name="Brasileiro-Vidal A.C."/>
            <person name="Benko-Iseppon A.M."/>
        </authorList>
    </citation>
    <scope>NUCLEOTIDE SEQUENCE [LARGE SCALE GENOMIC DNA]</scope>
    <source>
        <tissue evidence="1">Leaves</tissue>
    </source>
</reference>
<name>A0ABU6W1Z3_9FABA</name>
<dbReference type="EMBL" id="JASCZI010181244">
    <property type="protein sequence ID" value="MED6179369.1"/>
    <property type="molecule type" value="Genomic_DNA"/>
</dbReference>
<evidence type="ECO:0000313" key="2">
    <source>
        <dbReference type="Proteomes" id="UP001341840"/>
    </source>
</evidence>
<comment type="caution">
    <text evidence="1">The sequence shown here is derived from an EMBL/GenBank/DDBJ whole genome shotgun (WGS) entry which is preliminary data.</text>
</comment>